<dbReference type="InterPro" id="IPR005502">
    <property type="entry name" value="Ribosyl_crysJ1"/>
</dbReference>
<keyword evidence="2" id="KW-1185">Reference proteome</keyword>
<dbReference type="EMBL" id="JAIUJS010000010">
    <property type="protein sequence ID" value="MCA0154305.1"/>
    <property type="molecule type" value="Genomic_DNA"/>
</dbReference>
<organism evidence="1 2">
    <name type="scientific">Winogradskyella vincentii</name>
    <dbReference type="NCBI Taxonomy" id="2877122"/>
    <lineage>
        <taxon>Bacteria</taxon>
        <taxon>Pseudomonadati</taxon>
        <taxon>Bacteroidota</taxon>
        <taxon>Flavobacteriia</taxon>
        <taxon>Flavobacteriales</taxon>
        <taxon>Flavobacteriaceae</taxon>
        <taxon>Winogradskyella</taxon>
    </lineage>
</organism>
<dbReference type="PROSITE" id="PS51257">
    <property type="entry name" value="PROKAR_LIPOPROTEIN"/>
    <property type="match status" value="1"/>
</dbReference>
<name>A0ABS7Y4V3_9FLAO</name>
<evidence type="ECO:0000313" key="2">
    <source>
        <dbReference type="Proteomes" id="UP001198402"/>
    </source>
</evidence>
<evidence type="ECO:0000313" key="1">
    <source>
        <dbReference type="EMBL" id="MCA0154305.1"/>
    </source>
</evidence>
<dbReference type="Proteomes" id="UP001198402">
    <property type="component" value="Unassembled WGS sequence"/>
</dbReference>
<dbReference type="Gene3D" id="1.10.4080.10">
    <property type="entry name" value="ADP-ribosylation/Crystallin J1"/>
    <property type="match status" value="1"/>
</dbReference>
<proteinExistence type="predicted"/>
<sequence length="463" mass="53567">MKNFITIIFLLIVFFSCNTEIKNKETQTISTNKKKEYISLSRARYCDQLHGFWLGQSIANWTGLVTEMDKIGNIGEIKTGDFYTRANWGKPDLPSIWGEGLPSDISDTIDFVFKDQSKIWGSDDDTDIEYMYQYLLNTNNTYILSAQQIRDGWLKHIKTEEENYLWVSNQKAFDLMRDGLLPPETGNPSNNEHYEMIDAQLTTEIFGLYSPTRPDVAINIAHLPIQTTARNEAEDISKFYVSMYSLASKKNTEKSMSKRIHWMANEARAFLDDNSYPAKMFDYTQKLYKSGIKWEQTRDSIYYRYQVKQQDGYDITSKNLYCNGCFAAGINFAASLVSLFYGEGDLKRTIKIGTLAGWDSDNPTATWGGLIGFMIGKDGIEKTFNRQFSNRFNIHRTRQNFPNNGIDTFENMAKKGLIIVDRVVKEELGGTINKEENTWVIPQRFEDSKIRRFEDSKIRRFED</sequence>
<accession>A0ABS7Y4V3</accession>
<gene>
    <name evidence="1" type="ORF">LBV24_13835</name>
</gene>
<dbReference type="SUPFAM" id="SSF101478">
    <property type="entry name" value="ADP-ribosylglycohydrolase"/>
    <property type="match status" value="1"/>
</dbReference>
<comment type="caution">
    <text evidence="1">The sequence shown here is derived from an EMBL/GenBank/DDBJ whole genome shotgun (WGS) entry which is preliminary data.</text>
</comment>
<dbReference type="Pfam" id="PF03747">
    <property type="entry name" value="ADP_ribosyl_GH"/>
    <property type="match status" value="1"/>
</dbReference>
<dbReference type="InterPro" id="IPR036705">
    <property type="entry name" value="Ribosyl_crysJ1_sf"/>
</dbReference>
<dbReference type="RefSeq" id="WP_224479254.1">
    <property type="nucleotide sequence ID" value="NZ_JAIUJS010000010.1"/>
</dbReference>
<protein>
    <submittedName>
        <fullName evidence="1">ADP-ribosylglycohydrolase family protein</fullName>
    </submittedName>
</protein>
<reference evidence="2" key="1">
    <citation type="submission" date="2023-07" db="EMBL/GenBank/DDBJ databases">
        <authorList>
            <person name="Yue Y."/>
        </authorList>
    </citation>
    <scope>NUCLEOTIDE SEQUENCE [LARGE SCALE GENOMIC DNA]</scope>
    <source>
        <strain evidence="2">2Y89</strain>
    </source>
</reference>